<keyword evidence="4" id="KW-0472">Membrane</keyword>
<dbReference type="Pfam" id="PF00106">
    <property type="entry name" value="adh_short"/>
    <property type="match status" value="1"/>
</dbReference>
<dbReference type="InterPro" id="IPR002347">
    <property type="entry name" value="SDR_fam"/>
</dbReference>
<comment type="similarity">
    <text evidence="1">Belongs to the short-chain dehydrogenases/reductases (SDR) family.</text>
</comment>
<comment type="caution">
    <text evidence="5">The sequence shown here is derived from an EMBL/GenBank/DDBJ whole genome shotgun (WGS) entry which is preliminary data.</text>
</comment>
<keyword evidence="3" id="KW-0560">Oxidoreductase</keyword>
<evidence type="ECO:0000256" key="2">
    <source>
        <dbReference type="ARBA" id="ARBA00022857"/>
    </source>
</evidence>
<dbReference type="Proteomes" id="UP000288805">
    <property type="component" value="Unassembled WGS sequence"/>
</dbReference>
<feature type="transmembrane region" description="Helical" evidence="4">
    <location>
        <begin position="54"/>
        <end position="74"/>
    </location>
</feature>
<dbReference type="SUPFAM" id="SSF51735">
    <property type="entry name" value="NAD(P)-binding Rossmann-fold domains"/>
    <property type="match status" value="1"/>
</dbReference>
<proteinExistence type="inferred from homology"/>
<dbReference type="PANTHER" id="PTHR43490:SF98">
    <property type="entry name" value="OS02G0640600 PROTEIN"/>
    <property type="match status" value="1"/>
</dbReference>
<gene>
    <name evidence="5" type="primary">SDR1_8</name>
    <name evidence="5" type="ORF">CK203_047158</name>
</gene>
<evidence type="ECO:0000256" key="4">
    <source>
        <dbReference type="SAM" id="Phobius"/>
    </source>
</evidence>
<evidence type="ECO:0000256" key="1">
    <source>
        <dbReference type="ARBA" id="ARBA00006484"/>
    </source>
</evidence>
<organism evidence="5 6">
    <name type="scientific">Vitis vinifera</name>
    <name type="common">Grape</name>
    <dbReference type="NCBI Taxonomy" id="29760"/>
    <lineage>
        <taxon>Eukaryota</taxon>
        <taxon>Viridiplantae</taxon>
        <taxon>Streptophyta</taxon>
        <taxon>Embryophyta</taxon>
        <taxon>Tracheophyta</taxon>
        <taxon>Spermatophyta</taxon>
        <taxon>Magnoliopsida</taxon>
        <taxon>eudicotyledons</taxon>
        <taxon>Gunneridae</taxon>
        <taxon>Pentapetalae</taxon>
        <taxon>rosids</taxon>
        <taxon>Vitales</taxon>
        <taxon>Vitaceae</taxon>
        <taxon>Viteae</taxon>
        <taxon>Vitis</taxon>
    </lineage>
</organism>
<evidence type="ECO:0000313" key="6">
    <source>
        <dbReference type="Proteomes" id="UP000288805"/>
    </source>
</evidence>
<dbReference type="AlphaFoldDB" id="A0A438GST0"/>
<protein>
    <submittedName>
        <fullName evidence="5">(+)-neomenthol dehydrogenase</fullName>
    </submittedName>
</protein>
<dbReference type="PANTHER" id="PTHR43490">
    <property type="entry name" value="(+)-NEOMENTHOL DEHYDROGENASE"/>
    <property type="match status" value="1"/>
</dbReference>
<reference evidence="5 6" key="1">
    <citation type="journal article" date="2018" name="PLoS Genet.">
        <title>Population sequencing reveals clonal diversity and ancestral inbreeding in the grapevine cultivar Chardonnay.</title>
        <authorList>
            <person name="Roach M.J."/>
            <person name="Johnson D.L."/>
            <person name="Bohlmann J."/>
            <person name="van Vuuren H.J."/>
            <person name="Jones S.J."/>
            <person name="Pretorius I.S."/>
            <person name="Schmidt S.A."/>
            <person name="Borneman A.R."/>
        </authorList>
    </citation>
    <scope>NUCLEOTIDE SEQUENCE [LARGE SCALE GENOMIC DNA]</scope>
    <source>
        <strain evidence="6">cv. Chardonnay</strain>
        <tissue evidence="5">Leaf</tissue>
    </source>
</reference>
<sequence length="90" mass="9531">MAEATKRYAVVTGANRGIGLEICRQLAANGVIVVLTARNEKMGVEALENLKGSGLSNVGFINLMLGTLLALLPLQTSSKPSLGSLISWYR</sequence>
<name>A0A438GST0_VITVI</name>
<keyword evidence="4" id="KW-0812">Transmembrane</keyword>
<keyword evidence="4" id="KW-1133">Transmembrane helix</keyword>
<dbReference type="InterPro" id="IPR036291">
    <property type="entry name" value="NAD(P)-bd_dom_sf"/>
</dbReference>
<accession>A0A438GST0</accession>
<dbReference type="GO" id="GO:0016491">
    <property type="term" value="F:oxidoreductase activity"/>
    <property type="evidence" value="ECO:0007669"/>
    <property type="project" value="UniProtKB-KW"/>
</dbReference>
<dbReference type="Gene3D" id="3.40.50.720">
    <property type="entry name" value="NAD(P)-binding Rossmann-like Domain"/>
    <property type="match status" value="1"/>
</dbReference>
<dbReference type="EMBL" id="QGNW01000353">
    <property type="protein sequence ID" value="RVW75270.1"/>
    <property type="molecule type" value="Genomic_DNA"/>
</dbReference>
<keyword evidence="2" id="KW-0521">NADP</keyword>
<evidence type="ECO:0000256" key="3">
    <source>
        <dbReference type="ARBA" id="ARBA00023002"/>
    </source>
</evidence>
<evidence type="ECO:0000313" key="5">
    <source>
        <dbReference type="EMBL" id="RVW75270.1"/>
    </source>
</evidence>